<dbReference type="InterPro" id="IPR033562">
    <property type="entry name" value="PLPL"/>
</dbReference>
<dbReference type="GO" id="GO:0004806">
    <property type="term" value="F:triacylglycerol lipase activity"/>
    <property type="evidence" value="ECO:0007669"/>
    <property type="project" value="TreeGrafter"/>
</dbReference>
<dbReference type="AlphaFoldDB" id="A0A4U5NBW2"/>
<evidence type="ECO:0000313" key="2">
    <source>
        <dbReference type="EMBL" id="TKR80337.1"/>
    </source>
</evidence>
<dbReference type="OrthoDB" id="197155at2759"/>
<accession>A0A4U5NBW2</accession>
<dbReference type="GO" id="GO:0005737">
    <property type="term" value="C:cytoplasm"/>
    <property type="evidence" value="ECO:0007669"/>
    <property type="project" value="TreeGrafter"/>
</dbReference>
<dbReference type="STRING" id="34508.A0A4U5NBW2"/>
<keyword evidence="3" id="KW-1185">Reference proteome</keyword>
<dbReference type="GO" id="GO:0055088">
    <property type="term" value="P:lipid homeostasis"/>
    <property type="evidence" value="ECO:0007669"/>
    <property type="project" value="TreeGrafter"/>
</dbReference>
<proteinExistence type="predicted"/>
<feature type="region of interest" description="Disordered" evidence="1">
    <location>
        <begin position="179"/>
        <end position="204"/>
    </location>
</feature>
<dbReference type="GO" id="GO:0005811">
    <property type="term" value="C:lipid droplet"/>
    <property type="evidence" value="ECO:0007669"/>
    <property type="project" value="TreeGrafter"/>
</dbReference>
<dbReference type="InterPro" id="IPR016035">
    <property type="entry name" value="Acyl_Trfase/lysoPLipase"/>
</dbReference>
<evidence type="ECO:0000256" key="1">
    <source>
        <dbReference type="SAM" id="MobiDB-lite"/>
    </source>
</evidence>
<reference evidence="2 3" key="1">
    <citation type="journal article" date="2015" name="Genome Biol.">
        <title>Comparative genomics of Steinernema reveals deeply conserved gene regulatory networks.</title>
        <authorList>
            <person name="Dillman A.R."/>
            <person name="Macchietto M."/>
            <person name="Porter C.F."/>
            <person name="Rogers A."/>
            <person name="Williams B."/>
            <person name="Antoshechkin I."/>
            <person name="Lee M.M."/>
            <person name="Goodwin Z."/>
            <person name="Lu X."/>
            <person name="Lewis E.E."/>
            <person name="Goodrich-Blair H."/>
            <person name="Stock S.P."/>
            <person name="Adams B.J."/>
            <person name="Sternberg P.W."/>
            <person name="Mortazavi A."/>
        </authorList>
    </citation>
    <scope>NUCLEOTIDE SEQUENCE [LARGE SCALE GENOMIC DNA]</scope>
    <source>
        <strain evidence="2 3">ALL</strain>
    </source>
</reference>
<comment type="caution">
    <text evidence="2">The sequence shown here is derived from an EMBL/GenBank/DDBJ whole genome shotgun (WGS) entry which is preliminary data.</text>
</comment>
<dbReference type="Proteomes" id="UP000298663">
    <property type="component" value="Unassembled WGS sequence"/>
</dbReference>
<dbReference type="PANTHER" id="PTHR12406:SF38">
    <property type="entry name" value="PNPLA DOMAIN-CONTAINING PROTEIN"/>
    <property type="match status" value="1"/>
</dbReference>
<evidence type="ECO:0008006" key="4">
    <source>
        <dbReference type="Google" id="ProtNLM"/>
    </source>
</evidence>
<protein>
    <recommendedName>
        <fullName evidence="4">PNPLA domain-containing protein</fullName>
    </recommendedName>
</protein>
<organism evidence="2 3">
    <name type="scientific">Steinernema carpocapsae</name>
    <name type="common">Entomopathogenic nematode</name>
    <dbReference type="NCBI Taxonomy" id="34508"/>
    <lineage>
        <taxon>Eukaryota</taxon>
        <taxon>Metazoa</taxon>
        <taxon>Ecdysozoa</taxon>
        <taxon>Nematoda</taxon>
        <taxon>Chromadorea</taxon>
        <taxon>Rhabditida</taxon>
        <taxon>Tylenchina</taxon>
        <taxon>Panagrolaimomorpha</taxon>
        <taxon>Strongyloidoidea</taxon>
        <taxon>Steinernematidae</taxon>
        <taxon>Steinernema</taxon>
    </lineage>
</organism>
<dbReference type="GO" id="GO:0019433">
    <property type="term" value="P:triglyceride catabolic process"/>
    <property type="evidence" value="ECO:0007669"/>
    <property type="project" value="TreeGrafter"/>
</dbReference>
<gene>
    <name evidence="2" type="ORF">L596_014423</name>
</gene>
<dbReference type="Gene3D" id="3.40.1090.10">
    <property type="entry name" value="Cytosolic phospholipase A2 catalytic domain"/>
    <property type="match status" value="1"/>
</dbReference>
<dbReference type="PANTHER" id="PTHR12406">
    <property type="entry name" value="CALCIUM-INDEPENDENT PHOSPHOLIPASE A2 IPLA2 -RELATED"/>
    <property type="match status" value="1"/>
</dbReference>
<dbReference type="EMBL" id="AZBU02000004">
    <property type="protein sequence ID" value="TKR80337.1"/>
    <property type="molecule type" value="Genomic_DNA"/>
</dbReference>
<dbReference type="GO" id="GO:0016020">
    <property type="term" value="C:membrane"/>
    <property type="evidence" value="ECO:0007669"/>
    <property type="project" value="TreeGrafter"/>
</dbReference>
<dbReference type="SUPFAM" id="SSF52151">
    <property type="entry name" value="FabD/lysophospholipase-like"/>
    <property type="match status" value="1"/>
</dbReference>
<name>A0A4U5NBW2_STECR</name>
<evidence type="ECO:0000313" key="3">
    <source>
        <dbReference type="Proteomes" id="UP000298663"/>
    </source>
</evidence>
<reference evidence="2 3" key="2">
    <citation type="journal article" date="2019" name="G3 (Bethesda)">
        <title>Hybrid Assembly of the Genome of the Entomopathogenic Nematode Steinernema carpocapsae Identifies the X-Chromosome.</title>
        <authorList>
            <person name="Serra L."/>
            <person name="Macchietto M."/>
            <person name="Macias-Munoz A."/>
            <person name="McGill C.J."/>
            <person name="Rodriguez I.M."/>
            <person name="Rodriguez B."/>
            <person name="Murad R."/>
            <person name="Mortazavi A."/>
        </authorList>
    </citation>
    <scope>NUCLEOTIDE SEQUENCE [LARGE SCALE GENOMIC DNA]</scope>
    <source>
        <strain evidence="2 3">ALL</strain>
    </source>
</reference>
<sequence length="470" mass="53219">MGPRKQILSKVFEARTNSAKTANVELIPRRDVVIAVPDSLETQLKTSVSLQILPYLSPGVANSRSLRRAPARNRAASSKPRPLGRSAVVLFSPSFDRRNSPKFRPKLSAVSRNGFSAFSRVILPRGAFKWTGKSAAICLYLRFRCQFHDAAFAPRKLRTAFAVFHFQLHREAFGRREESEFSGAAEDPPRNSPELRPSGDPQTRPRRSLLLRLWFPRNIPLRRHYVFPETCKGFARTLRQSRRSLRRVARGGLYVLAPERIEEGLHNLYKLADELNGLTFGALTPGFFLNEKLTSIIHEYIPVNINHAQKKLHVSLTNQNTRQNVLMSAFENREYLMRCLMASCFIPLYSSGIRSEAPVIDGIPYVDGGFSENLHIFGDTPTISVSPFSGSARIAPNDQSPVAGKLFGEWRMRFGNQYLKVNMQNIVRGAQALFPPSREVLTSYWEMGYRDGMKFLLDEALFERDEGSEV</sequence>